<accession>A0ABX0JGB4</accession>
<comment type="caution">
    <text evidence="3">The sequence shown here is derived from an EMBL/GenBank/DDBJ whole genome shotgun (WGS) entry which is preliminary data.</text>
</comment>
<evidence type="ECO:0000259" key="2">
    <source>
        <dbReference type="Pfam" id="PF22570"/>
    </source>
</evidence>
<dbReference type="EMBL" id="JAAOIW010000020">
    <property type="protein sequence ID" value="NHN34578.1"/>
    <property type="molecule type" value="Genomic_DNA"/>
</dbReference>
<dbReference type="Pfam" id="PF22570">
    <property type="entry name" value="LiaF-TM"/>
    <property type="match status" value="1"/>
</dbReference>
<dbReference type="RefSeq" id="WP_166155710.1">
    <property type="nucleotide sequence ID" value="NZ_JAAOIW010000020.1"/>
</dbReference>
<keyword evidence="1" id="KW-1133">Transmembrane helix</keyword>
<name>A0ABX0JGB4_9BACL</name>
<organism evidence="3 4">
    <name type="scientific">Paenibacillus agricola</name>
    <dbReference type="NCBI Taxonomy" id="2716264"/>
    <lineage>
        <taxon>Bacteria</taxon>
        <taxon>Bacillati</taxon>
        <taxon>Bacillota</taxon>
        <taxon>Bacilli</taxon>
        <taxon>Bacillales</taxon>
        <taxon>Paenibacillaceae</taxon>
        <taxon>Paenibacillus</taxon>
    </lineage>
</organism>
<protein>
    <recommendedName>
        <fullName evidence="2">LiaF transmembrane domain-containing protein</fullName>
    </recommendedName>
</protein>
<feature type="transmembrane region" description="Helical" evidence="1">
    <location>
        <begin position="32"/>
        <end position="49"/>
    </location>
</feature>
<dbReference type="Proteomes" id="UP001165962">
    <property type="component" value="Unassembled WGS sequence"/>
</dbReference>
<feature type="transmembrane region" description="Helical" evidence="1">
    <location>
        <begin position="55"/>
        <end position="87"/>
    </location>
</feature>
<gene>
    <name evidence="3" type="ORF">G9U52_32855</name>
</gene>
<evidence type="ECO:0000256" key="1">
    <source>
        <dbReference type="SAM" id="Phobius"/>
    </source>
</evidence>
<keyword evidence="4" id="KW-1185">Reference proteome</keyword>
<evidence type="ECO:0000313" key="4">
    <source>
        <dbReference type="Proteomes" id="UP001165962"/>
    </source>
</evidence>
<feature type="domain" description="LiaF transmembrane" evidence="2">
    <location>
        <begin position="10"/>
        <end position="97"/>
    </location>
</feature>
<sequence length="99" mass="10531">MRLNRNSGLALLLIAVGSLILLNKMGMHTGHLIGYLFPVAMIGLGWLGIKNDRTIIGLILIAIGSLVLIVKLSGLIAILVAIGLIVCGISSLRRKSRAY</sequence>
<keyword evidence="1" id="KW-0812">Transmembrane</keyword>
<keyword evidence="1" id="KW-0472">Membrane</keyword>
<evidence type="ECO:0000313" key="3">
    <source>
        <dbReference type="EMBL" id="NHN34578.1"/>
    </source>
</evidence>
<dbReference type="InterPro" id="IPR054331">
    <property type="entry name" value="LiaF_TM"/>
</dbReference>
<reference evidence="3" key="1">
    <citation type="submission" date="2020-03" db="EMBL/GenBank/DDBJ databases">
        <title>Draft sequencing of Paenibacilllus sp. S3N08.</title>
        <authorList>
            <person name="Kim D.-U."/>
        </authorList>
    </citation>
    <scope>NUCLEOTIDE SEQUENCE</scope>
    <source>
        <strain evidence="3">S3N08</strain>
    </source>
</reference>
<feature type="transmembrane region" description="Helical" evidence="1">
    <location>
        <begin position="6"/>
        <end position="23"/>
    </location>
</feature>
<proteinExistence type="predicted"/>